<name>E1EWU8_GIAIA</name>
<dbReference type="OrthoDB" id="10251413at2759"/>
<evidence type="ECO:0000313" key="3">
    <source>
        <dbReference type="Proteomes" id="UP000008974"/>
    </source>
</evidence>
<evidence type="ECO:0000313" key="2">
    <source>
        <dbReference type="EMBL" id="EFO65299.1"/>
    </source>
</evidence>
<sequence>MRVPKTLCEGLVGAIPKRCSWRRYTGEDLSEYQKESLKAYSTDLNKVFKYARLQIVEGEMAKTAMTSPIGIGVIRGIVFCAAVVVNKDSPRPETDIEAGMIGQLFILKAISLDLQNVWIGAVNILGQSKVLRKSGLVNCETESIIAFLPVGHAVNPEYGQTRRPPLEKFLVCPPSMQNNPDVQIVANAVLRSPSALNRMPYKLIVKPTEDVNVGGPSIASIQLNVFNSAASGSYLSHWLDAGIGAVHALLAFQTLDICTNKDAIEVSYLLGNENAITLTLQTHN</sequence>
<reference evidence="2 3" key="1">
    <citation type="journal article" date="2010" name="BMC Genomics">
        <title>Genome analysis and comparative genomics of a Giardia intestinalis assemblage E isolate.</title>
        <authorList>
            <person name="Jerlstrom-Hultqvist J."/>
            <person name="Franzen O."/>
            <person name="Ankarklev J."/>
            <person name="Xu F."/>
            <person name="Nohynkova E."/>
            <person name="Andersson J.O."/>
            <person name="Svard S.G."/>
            <person name="Andersson B."/>
        </authorList>
    </citation>
    <scope>NUCLEOTIDE SEQUENCE [LARGE SCALE GENOMIC DNA]</scope>
    <source>
        <strain evidence="2 3">P15</strain>
    </source>
</reference>
<dbReference type="Proteomes" id="UP000008974">
    <property type="component" value="Unassembled WGS sequence"/>
</dbReference>
<proteinExistence type="predicted"/>
<comment type="caution">
    <text evidence="2">The sequence shown here is derived from an EMBL/GenBank/DDBJ whole genome shotgun (WGS) entry which is preliminary data.</text>
</comment>
<dbReference type="GO" id="GO:0016491">
    <property type="term" value="F:oxidoreductase activity"/>
    <property type="evidence" value="ECO:0007669"/>
    <property type="project" value="InterPro"/>
</dbReference>
<gene>
    <name evidence="2" type="ORF">GLP15_4322</name>
</gene>
<dbReference type="AlphaFoldDB" id="E1EWU8"/>
<dbReference type="Pfam" id="PF14512">
    <property type="entry name" value="TM1586_NiRdase"/>
    <property type="match status" value="1"/>
</dbReference>
<feature type="domain" description="Putative nitroreductase TM1586" evidence="1">
    <location>
        <begin position="12"/>
        <end position="250"/>
    </location>
</feature>
<protein>
    <recommendedName>
        <fullName evidence="1">Putative nitroreductase TM1586 domain-containing protein</fullName>
    </recommendedName>
</protein>
<organism evidence="2 3">
    <name type="scientific">Giardia intestinalis (strain P15)</name>
    <name type="common">Giardia lamblia</name>
    <dbReference type="NCBI Taxonomy" id="658858"/>
    <lineage>
        <taxon>Eukaryota</taxon>
        <taxon>Metamonada</taxon>
        <taxon>Diplomonadida</taxon>
        <taxon>Hexamitidae</taxon>
        <taxon>Giardiinae</taxon>
        <taxon>Giardia</taxon>
    </lineage>
</organism>
<accession>E1EWU8</accession>
<dbReference type="InterPro" id="IPR000415">
    <property type="entry name" value="Nitroreductase-like"/>
</dbReference>
<evidence type="ECO:0000259" key="1">
    <source>
        <dbReference type="Pfam" id="PF14512"/>
    </source>
</evidence>
<dbReference type="VEuPathDB" id="GiardiaDB:GLP15_4322"/>
<dbReference type="SUPFAM" id="SSF55469">
    <property type="entry name" value="FMN-dependent nitroreductase-like"/>
    <property type="match status" value="1"/>
</dbReference>
<dbReference type="EMBL" id="ACVC01000034">
    <property type="protein sequence ID" value="EFO65299.1"/>
    <property type="molecule type" value="Genomic_DNA"/>
</dbReference>
<dbReference type="OMA" id="RCSWRRY"/>
<dbReference type="InterPro" id="IPR029478">
    <property type="entry name" value="TM1586_NiRdase"/>
</dbReference>
<dbReference type="Gene3D" id="3.40.109.10">
    <property type="entry name" value="NADH Oxidase"/>
    <property type="match status" value="1"/>
</dbReference>